<reference evidence="2" key="1">
    <citation type="submission" date="2019-12" db="EMBL/GenBank/DDBJ databases">
        <title>Genome sequencing and annotation of Brassica cretica.</title>
        <authorList>
            <person name="Studholme D.J."/>
            <person name="Sarris P.F."/>
        </authorList>
    </citation>
    <scope>NUCLEOTIDE SEQUENCE</scope>
    <source>
        <strain evidence="2">PFS-001/15</strain>
        <tissue evidence="2">Leaf</tissue>
    </source>
</reference>
<organism evidence="2 3">
    <name type="scientific">Brassica cretica</name>
    <name type="common">Mustard</name>
    <dbReference type="NCBI Taxonomy" id="69181"/>
    <lineage>
        <taxon>Eukaryota</taxon>
        <taxon>Viridiplantae</taxon>
        <taxon>Streptophyta</taxon>
        <taxon>Embryophyta</taxon>
        <taxon>Tracheophyta</taxon>
        <taxon>Spermatophyta</taxon>
        <taxon>Magnoliopsida</taxon>
        <taxon>eudicotyledons</taxon>
        <taxon>Gunneridae</taxon>
        <taxon>Pentapetalae</taxon>
        <taxon>rosids</taxon>
        <taxon>malvids</taxon>
        <taxon>Brassicales</taxon>
        <taxon>Brassicaceae</taxon>
        <taxon>Brassiceae</taxon>
        <taxon>Brassica</taxon>
    </lineage>
</organism>
<keyword evidence="1" id="KW-0853">WD repeat</keyword>
<dbReference type="InterPro" id="IPR036322">
    <property type="entry name" value="WD40_repeat_dom_sf"/>
</dbReference>
<dbReference type="GO" id="GO:0005730">
    <property type="term" value="C:nucleolus"/>
    <property type="evidence" value="ECO:0007669"/>
    <property type="project" value="TreeGrafter"/>
</dbReference>
<dbReference type="InterPro" id="IPR051972">
    <property type="entry name" value="Glutamate-rich_WD_repeat"/>
</dbReference>
<gene>
    <name evidence="2" type="ORF">F2Q68_00033518</name>
</gene>
<sequence>MEPPPPSGSQPPQKAVPRLATVGWRTMLIFNLGLAVIKDGDKDKVAHFEYHKHPITSIEWSAHESSTLAVSSGDNQLTIWDLSLEKDEEEEAEFKAQTKEQVNTPQDLPPQLLFVHQGQKDLKELHWHNQIPGMIVSTAADGFNVLMPYNIQNTLPDLAA</sequence>
<dbReference type="GO" id="GO:0042254">
    <property type="term" value="P:ribosome biogenesis"/>
    <property type="evidence" value="ECO:0007669"/>
    <property type="project" value="TreeGrafter"/>
</dbReference>
<dbReference type="Gene3D" id="2.130.10.10">
    <property type="entry name" value="YVTN repeat-like/Quinoprotein amine dehydrogenase"/>
    <property type="match status" value="1"/>
</dbReference>
<accession>A0A8S9H7C8</accession>
<dbReference type="PROSITE" id="PS50294">
    <property type="entry name" value="WD_REPEATS_REGION"/>
    <property type="match status" value="1"/>
</dbReference>
<dbReference type="AlphaFoldDB" id="A0A8S9H7C8"/>
<evidence type="ECO:0000256" key="1">
    <source>
        <dbReference type="PROSITE-ProRule" id="PRU00221"/>
    </source>
</evidence>
<name>A0A8S9H7C8_BRACR</name>
<comment type="caution">
    <text evidence="2">The sequence shown here is derived from an EMBL/GenBank/DDBJ whole genome shotgun (WGS) entry which is preliminary data.</text>
</comment>
<dbReference type="SUPFAM" id="SSF50978">
    <property type="entry name" value="WD40 repeat-like"/>
    <property type="match status" value="1"/>
</dbReference>
<dbReference type="EMBL" id="QGKW02001988">
    <property type="protein sequence ID" value="KAF2553983.1"/>
    <property type="molecule type" value="Genomic_DNA"/>
</dbReference>
<feature type="repeat" description="WD" evidence="1">
    <location>
        <begin position="48"/>
        <end position="90"/>
    </location>
</feature>
<protein>
    <submittedName>
        <fullName evidence="2">Uncharacterized protein</fullName>
    </submittedName>
</protein>
<dbReference type="PANTHER" id="PTHR45903">
    <property type="entry name" value="GLUTAMATE-RICH WD REPEAT-CONTAINING PROTEIN 1"/>
    <property type="match status" value="1"/>
</dbReference>
<dbReference type="InterPro" id="IPR015943">
    <property type="entry name" value="WD40/YVTN_repeat-like_dom_sf"/>
</dbReference>
<dbReference type="InterPro" id="IPR001680">
    <property type="entry name" value="WD40_rpt"/>
</dbReference>
<dbReference type="PANTHER" id="PTHR45903:SF1">
    <property type="entry name" value="GLUTAMATE-RICH WD REPEAT-CONTAINING PROTEIN 1"/>
    <property type="match status" value="1"/>
</dbReference>
<dbReference type="PROSITE" id="PS50082">
    <property type="entry name" value="WD_REPEATS_2"/>
    <property type="match status" value="1"/>
</dbReference>
<dbReference type="Proteomes" id="UP000712281">
    <property type="component" value="Unassembled WGS sequence"/>
</dbReference>
<evidence type="ECO:0000313" key="3">
    <source>
        <dbReference type="Proteomes" id="UP000712281"/>
    </source>
</evidence>
<dbReference type="SMART" id="SM00320">
    <property type="entry name" value="WD40"/>
    <property type="match status" value="1"/>
</dbReference>
<evidence type="ECO:0000313" key="2">
    <source>
        <dbReference type="EMBL" id="KAF2553983.1"/>
    </source>
</evidence>
<proteinExistence type="predicted"/>